<evidence type="ECO:0000256" key="4">
    <source>
        <dbReference type="ARBA" id="ARBA00023263"/>
    </source>
</evidence>
<evidence type="ECO:0000256" key="3">
    <source>
        <dbReference type="ARBA" id="ARBA00022729"/>
    </source>
</evidence>
<evidence type="ECO:0000259" key="6">
    <source>
        <dbReference type="Pfam" id="PF00419"/>
    </source>
</evidence>
<dbReference type="GO" id="GO:0043709">
    <property type="term" value="P:cell adhesion involved in single-species biofilm formation"/>
    <property type="evidence" value="ECO:0007669"/>
    <property type="project" value="TreeGrafter"/>
</dbReference>
<comment type="similarity">
    <text evidence="2">Belongs to the fimbrial protein family.</text>
</comment>
<dbReference type="PANTHER" id="PTHR33420">
    <property type="entry name" value="FIMBRIAL SUBUNIT ELFA-RELATED"/>
    <property type="match status" value="1"/>
</dbReference>
<evidence type="ECO:0000256" key="1">
    <source>
        <dbReference type="ARBA" id="ARBA00004561"/>
    </source>
</evidence>
<evidence type="ECO:0000256" key="5">
    <source>
        <dbReference type="SAM" id="SignalP"/>
    </source>
</evidence>
<name>A0AAJ1JGD3_PROST</name>
<proteinExistence type="inferred from homology"/>
<evidence type="ECO:0000313" key="7">
    <source>
        <dbReference type="EMBL" id="MDE8770751.1"/>
    </source>
</evidence>
<feature type="signal peptide" evidence="5">
    <location>
        <begin position="1"/>
        <end position="22"/>
    </location>
</feature>
<comment type="subcellular location">
    <subcellularLocation>
        <location evidence="1">Fimbrium</location>
    </subcellularLocation>
</comment>
<dbReference type="InterPro" id="IPR050263">
    <property type="entry name" value="Bact_Fimbrial_Adh_Pro"/>
</dbReference>
<dbReference type="PANTHER" id="PTHR33420:SF12">
    <property type="entry name" value="FIMBRIN-LIKE PROTEIN FIMI-RELATED"/>
    <property type="match status" value="1"/>
</dbReference>
<dbReference type="Pfam" id="PF00419">
    <property type="entry name" value="Fimbrial"/>
    <property type="match status" value="1"/>
</dbReference>
<sequence>MKVKSLFIVGVLFSLNTTLNMAQARTDGLHDFVFNVHVPKNTCDIIIEGTSNNTVDFGNIPISKFKSDVPEGKVKLPFNVKLQNCKTTNFQGAYIKLSGSYSEENNGFLDDNGKSFAVRISNKDNATPSDTDFFTEQNNKMWTGINSTNMNRTYYAYVMCKTGASECAGNENVGKFKATLTLTFIAD</sequence>
<dbReference type="GO" id="GO:0009289">
    <property type="term" value="C:pilus"/>
    <property type="evidence" value="ECO:0007669"/>
    <property type="project" value="UniProtKB-SubCell"/>
</dbReference>
<evidence type="ECO:0000313" key="8">
    <source>
        <dbReference type="Proteomes" id="UP001163056"/>
    </source>
</evidence>
<accession>A0AAJ1JGD3</accession>
<protein>
    <submittedName>
        <fullName evidence="7">Fimbrial protein</fullName>
    </submittedName>
</protein>
<organism evidence="7 8">
    <name type="scientific">Providencia stuartii</name>
    <dbReference type="NCBI Taxonomy" id="588"/>
    <lineage>
        <taxon>Bacteria</taxon>
        <taxon>Pseudomonadati</taxon>
        <taxon>Pseudomonadota</taxon>
        <taxon>Gammaproteobacteria</taxon>
        <taxon>Enterobacterales</taxon>
        <taxon>Morganellaceae</taxon>
        <taxon>Providencia</taxon>
    </lineage>
</organism>
<keyword evidence="4" id="KW-0281">Fimbrium</keyword>
<keyword evidence="3 5" id="KW-0732">Signal</keyword>
<dbReference type="EMBL" id="JAREJI010000010">
    <property type="protein sequence ID" value="MDE8770751.1"/>
    <property type="molecule type" value="Genomic_DNA"/>
</dbReference>
<dbReference type="RefSeq" id="WP_061064644.1">
    <property type="nucleotide sequence ID" value="NZ_BMYH01000008.1"/>
</dbReference>
<dbReference type="Proteomes" id="UP001163056">
    <property type="component" value="Unassembled WGS sequence"/>
</dbReference>
<feature type="domain" description="Fimbrial-type adhesion" evidence="6">
    <location>
        <begin position="37"/>
        <end position="184"/>
    </location>
</feature>
<dbReference type="AlphaFoldDB" id="A0AAJ1JGD3"/>
<feature type="chain" id="PRO_5042557221" evidence="5">
    <location>
        <begin position="23"/>
        <end position="187"/>
    </location>
</feature>
<evidence type="ECO:0000256" key="2">
    <source>
        <dbReference type="ARBA" id="ARBA00006671"/>
    </source>
</evidence>
<dbReference type="InterPro" id="IPR008966">
    <property type="entry name" value="Adhesion_dom_sf"/>
</dbReference>
<gene>
    <name evidence="7" type="ORF">PZS58_14710</name>
</gene>
<dbReference type="InterPro" id="IPR036937">
    <property type="entry name" value="Adhesion_dom_fimbrial_sf"/>
</dbReference>
<comment type="caution">
    <text evidence="7">The sequence shown here is derived from an EMBL/GenBank/DDBJ whole genome shotgun (WGS) entry which is preliminary data.</text>
</comment>
<reference evidence="7 8" key="1">
    <citation type="submission" date="2023-03" db="EMBL/GenBank/DDBJ databases">
        <title>WGS of NDM-producing Providencia thailandensis from Ukrainian patients.</title>
        <authorList>
            <person name="Zabicka D."/>
            <person name="Izdebski R."/>
            <person name="Urbanowicz P."/>
            <person name="Biedrzycka M."/>
            <person name="Guzek A."/>
            <person name="Gniadkowski M."/>
        </authorList>
    </citation>
    <scope>NUCLEOTIDE SEQUENCE [LARGE SCALE GENOMIC DNA]</scope>
    <source>
        <strain evidence="7 8">8015-22</strain>
    </source>
</reference>
<dbReference type="InterPro" id="IPR000259">
    <property type="entry name" value="Adhesion_dom_fimbrial"/>
</dbReference>
<dbReference type="Gene3D" id="2.60.40.1090">
    <property type="entry name" value="Fimbrial-type adhesion domain"/>
    <property type="match status" value="1"/>
</dbReference>
<dbReference type="SUPFAM" id="SSF49401">
    <property type="entry name" value="Bacterial adhesins"/>
    <property type="match status" value="1"/>
</dbReference>